<gene>
    <name evidence="1" type="ORF">MM415B02281_0001</name>
</gene>
<sequence length="67" mass="7556">MAKSVAEYSRLRSWAYTLKDIASVSNRSLNTVRDHKEKGELEPGDFDSVAAYITRARILAALDGRKR</sequence>
<name>A0A6M3KSH8_9ZZZZ</name>
<accession>A0A6M3KSH8</accession>
<evidence type="ECO:0000313" key="1">
    <source>
        <dbReference type="EMBL" id="QJA85077.1"/>
    </source>
</evidence>
<dbReference type="AlphaFoldDB" id="A0A6M3KSH8"/>
<dbReference type="EMBL" id="MT142553">
    <property type="protein sequence ID" value="QJA85077.1"/>
    <property type="molecule type" value="Genomic_DNA"/>
</dbReference>
<proteinExistence type="predicted"/>
<protein>
    <submittedName>
        <fullName evidence="1">Uncharacterized protein</fullName>
    </submittedName>
</protein>
<reference evidence="1" key="1">
    <citation type="submission" date="2020-03" db="EMBL/GenBank/DDBJ databases">
        <title>The deep terrestrial virosphere.</title>
        <authorList>
            <person name="Holmfeldt K."/>
            <person name="Nilsson E."/>
            <person name="Simone D."/>
            <person name="Lopez-Fernandez M."/>
            <person name="Wu X."/>
            <person name="de Brujin I."/>
            <person name="Lundin D."/>
            <person name="Andersson A."/>
            <person name="Bertilsson S."/>
            <person name="Dopson M."/>
        </authorList>
    </citation>
    <scope>NUCLEOTIDE SEQUENCE</scope>
    <source>
        <strain evidence="1">MM415B02281</strain>
    </source>
</reference>
<organism evidence="1">
    <name type="scientific">viral metagenome</name>
    <dbReference type="NCBI Taxonomy" id="1070528"/>
    <lineage>
        <taxon>unclassified sequences</taxon>
        <taxon>metagenomes</taxon>
        <taxon>organismal metagenomes</taxon>
    </lineage>
</organism>